<protein>
    <submittedName>
        <fullName evidence="1">Phosphate metabolism protein 7</fullName>
    </submittedName>
</protein>
<accession>A0ACC1HKV9</accession>
<evidence type="ECO:0000313" key="2">
    <source>
        <dbReference type="Proteomes" id="UP001145114"/>
    </source>
</evidence>
<dbReference type="Proteomes" id="UP001145114">
    <property type="component" value="Unassembled WGS sequence"/>
</dbReference>
<dbReference type="EMBL" id="JAMZIH010004123">
    <property type="protein sequence ID" value="KAJ1676428.1"/>
    <property type="molecule type" value="Genomic_DNA"/>
</dbReference>
<gene>
    <name evidence="1" type="primary">PHM7_4</name>
    <name evidence="1" type="ORF">EV182_008210</name>
</gene>
<sequence>MSNYGDATNLDNNNFHTLSSSLMINGGALCGIYLGFSLLRRIFDSIYSPRCQLAKMNKRFKRLPKDYMSLLSWLSPKVIIPSPSNPHEYVQLKGKVARREIINRTSLDTYMFLRMMKMLFSLFSLLCILSVGVLLPINYFGGNGKTGVDRFTMNNIKPGSKLLWAHVIYAMLFIMAMLGCIMSELSRYIRERRKYLRRVKDKTKSTTLLISTIPKGYNRQRELRNIFSNFRDGVADIYINMDL</sequence>
<comment type="caution">
    <text evidence="1">The sequence shown here is derived from an EMBL/GenBank/DDBJ whole genome shotgun (WGS) entry which is preliminary data.</text>
</comment>
<keyword evidence="2" id="KW-1185">Reference proteome</keyword>
<name>A0ACC1HKV9_9FUNG</name>
<evidence type="ECO:0000313" key="1">
    <source>
        <dbReference type="EMBL" id="KAJ1676428.1"/>
    </source>
</evidence>
<feature type="non-terminal residue" evidence="1">
    <location>
        <position position="243"/>
    </location>
</feature>
<reference evidence="1" key="1">
    <citation type="submission" date="2022-06" db="EMBL/GenBank/DDBJ databases">
        <title>Phylogenomic reconstructions and comparative analyses of Kickxellomycotina fungi.</title>
        <authorList>
            <person name="Reynolds N.K."/>
            <person name="Stajich J.E."/>
            <person name="Barry K."/>
            <person name="Grigoriev I.V."/>
            <person name="Crous P."/>
            <person name="Smith M.E."/>
        </authorList>
    </citation>
    <scope>NUCLEOTIDE SEQUENCE</scope>
    <source>
        <strain evidence="1">RSA 2271</strain>
    </source>
</reference>
<proteinExistence type="predicted"/>
<organism evidence="1 2">
    <name type="scientific">Spiromyces aspiralis</name>
    <dbReference type="NCBI Taxonomy" id="68401"/>
    <lineage>
        <taxon>Eukaryota</taxon>
        <taxon>Fungi</taxon>
        <taxon>Fungi incertae sedis</taxon>
        <taxon>Zoopagomycota</taxon>
        <taxon>Kickxellomycotina</taxon>
        <taxon>Kickxellomycetes</taxon>
        <taxon>Kickxellales</taxon>
        <taxon>Kickxellaceae</taxon>
        <taxon>Spiromyces</taxon>
    </lineage>
</organism>